<dbReference type="Pfam" id="PF00190">
    <property type="entry name" value="Cupin_1"/>
    <property type="match status" value="2"/>
</dbReference>
<feature type="domain" description="Cupin type-1" evidence="7">
    <location>
        <begin position="356"/>
        <end position="522"/>
    </location>
</feature>
<evidence type="ECO:0000259" key="7">
    <source>
        <dbReference type="SMART" id="SM00835"/>
    </source>
</evidence>
<feature type="region of interest" description="Disordered" evidence="5">
    <location>
        <begin position="532"/>
        <end position="561"/>
    </location>
</feature>
<dbReference type="Gene3D" id="2.60.120.10">
    <property type="entry name" value="Jelly Rolls"/>
    <property type="match status" value="2"/>
</dbReference>
<feature type="compositionally biased region" description="Basic and acidic residues" evidence="5">
    <location>
        <begin position="543"/>
        <end position="552"/>
    </location>
</feature>
<evidence type="ECO:0000256" key="2">
    <source>
        <dbReference type="ARBA" id="ARBA00022554"/>
    </source>
</evidence>
<evidence type="ECO:0000256" key="5">
    <source>
        <dbReference type="SAM" id="MobiDB-lite"/>
    </source>
</evidence>
<dbReference type="PANTHER" id="PTHR31189">
    <property type="entry name" value="OS03G0336100 PROTEIN-RELATED"/>
    <property type="match status" value="1"/>
</dbReference>
<feature type="region of interest" description="Disordered" evidence="5">
    <location>
        <begin position="337"/>
        <end position="363"/>
    </location>
</feature>
<evidence type="ECO:0000256" key="4">
    <source>
        <dbReference type="ARBA" id="ARBA00023770"/>
    </source>
</evidence>
<dbReference type="InterPro" id="IPR011051">
    <property type="entry name" value="RmlC_Cupin_sf"/>
</dbReference>
<dbReference type="SUPFAM" id="SSF51182">
    <property type="entry name" value="RmlC-like cupins"/>
    <property type="match status" value="2"/>
</dbReference>
<proteinExistence type="inferred from homology"/>
<dbReference type="InterPro" id="IPR006045">
    <property type="entry name" value="Cupin_1"/>
</dbReference>
<feature type="region of interest" description="Disordered" evidence="5">
    <location>
        <begin position="30"/>
        <end position="147"/>
    </location>
</feature>
<dbReference type="GO" id="GO:0033095">
    <property type="term" value="C:aleurone grain"/>
    <property type="evidence" value="ECO:0007669"/>
    <property type="project" value="UniProtKB-SubCell"/>
</dbReference>
<gene>
    <name evidence="8" type="primary">lcp1</name>
</gene>
<dbReference type="InterPro" id="IPR014710">
    <property type="entry name" value="RmlC-like_jellyroll"/>
</dbReference>
<feature type="chain" id="PRO_5002838634" evidence="6">
    <location>
        <begin position="30"/>
        <end position="561"/>
    </location>
</feature>
<feature type="compositionally biased region" description="Basic residues" evidence="5">
    <location>
        <begin position="109"/>
        <end position="123"/>
    </location>
</feature>
<dbReference type="EMBL" id="FM211903">
    <property type="protein sequence ID" value="CAR78993.1"/>
    <property type="molecule type" value="Genomic_DNA"/>
</dbReference>
<evidence type="ECO:0000256" key="1">
    <source>
        <dbReference type="ARBA" id="ARBA00003839"/>
    </source>
</evidence>
<feature type="compositionally biased region" description="Basic and acidic residues" evidence="5">
    <location>
        <begin position="31"/>
        <end position="100"/>
    </location>
</feature>
<reference evidence="8" key="1">
    <citation type="journal article" date="2009" name="Plant Physiol.">
        <title>The proteome of seed development in the model legume Lotus japonicus.</title>
        <authorList>
            <person name="Dam S."/>
            <person name="Laursen B.S."/>
            <person name="Ornfelt J.H."/>
            <person name="Jochimsen B."/>
            <person name="St?rfeldt H.H."/>
            <person name="Friis C."/>
            <person name="Nielsen K."/>
            <person name="Goffard N."/>
            <person name="Besenbacher S."/>
            <person name="Krusell L."/>
            <person name="Sato S."/>
            <person name="Tabata S."/>
            <person name="Thogersen I.B."/>
            <person name="Enghild J.J."/>
            <person name="Stougaard J."/>
        </authorList>
    </citation>
    <scope>NUCLEOTIDE SEQUENCE</scope>
    <source>
        <tissue evidence="8">Seed</tissue>
    </source>
</reference>
<comment type="function">
    <text evidence="1">Seed storage protein.</text>
</comment>
<feature type="signal peptide" evidence="6">
    <location>
        <begin position="1"/>
        <end position="29"/>
    </location>
</feature>
<dbReference type="InterPro" id="IPR050253">
    <property type="entry name" value="Seed_Storage-Functional"/>
</dbReference>
<dbReference type="OrthoDB" id="1425232at2759"/>
<dbReference type="AlphaFoldDB" id="B5U8K3"/>
<dbReference type="CDD" id="cd02244">
    <property type="entry name" value="cupin_7S_vicilin-like_N"/>
    <property type="match status" value="1"/>
</dbReference>
<feature type="compositionally biased region" description="Basic residues" evidence="5">
    <location>
        <begin position="339"/>
        <end position="350"/>
    </location>
</feature>
<dbReference type="CDD" id="cd02245">
    <property type="entry name" value="cupin_7S_vicilin-like_C"/>
    <property type="match status" value="1"/>
</dbReference>
<evidence type="ECO:0000256" key="6">
    <source>
        <dbReference type="SAM" id="SignalP"/>
    </source>
</evidence>
<feature type="region of interest" description="Disordered" evidence="5">
    <location>
        <begin position="426"/>
        <end position="446"/>
    </location>
</feature>
<dbReference type="SMR" id="B5U8K3"/>
<evidence type="ECO:0000256" key="3">
    <source>
        <dbReference type="ARBA" id="ARBA00023597"/>
    </source>
</evidence>
<keyword evidence="6" id="KW-0732">Signal</keyword>
<name>B5U8K3_LOTJA</name>
<feature type="domain" description="Cupin type-1" evidence="7">
    <location>
        <begin position="148"/>
        <end position="306"/>
    </location>
</feature>
<accession>B5U8K3</accession>
<sequence>MASAKIKARLPLLLLLGILFLVSVSLATASRQREDPCREQGEDERQPWQPRREREEHGREREEEDEKESRRPSWERKERTREWRRESEERDTPRRPHRQSEEEESDRPRRPHRESKERPRRHQRESEEEEGSSSSSESSRRSQRRNPFHFRSSRFQTHFENEHGHVRVLQRFDERSKLFENLQNYRILEFKAKPQTLVLPHHNDADSIIVILSGRAILTIVNPNDRDSYNLESGDALVIPAGATAYLANRDNDENLRVVKLLIPINRPGQYQPFFPSSSETQESYLNGFSRNILEASFNAGYDEIERVLLQREEQRGEQSQEQGVIVKASQDQIQQLSRHAKSSSRKRSSSKSEPFNLRSSKPISSNKFGKLFEITPEKNQQLRDLDILLSEAQIKEGSIFLPHYHSTSTLILVVNEGRGELELVAQRRQQQRGQEEEQEEEQPRIEAQRFRARLSPGDVIVIPASHPFAVTASSDLNLLAFGINAENNQRNFLAGRDDNVISQIERPVKELAFPGSAEEIESLIKNQRNSCFASAQPQQGEEEGRSGKKDQLSSILGAFF</sequence>
<comment type="similarity">
    <text evidence="3">Belongs to the 7S seed storage protein family.</text>
</comment>
<dbReference type="SMART" id="SM00835">
    <property type="entry name" value="Cupin_1"/>
    <property type="match status" value="2"/>
</dbReference>
<keyword evidence="2" id="KW-0926">Vacuole</keyword>
<comment type="subcellular location">
    <subcellularLocation>
        <location evidence="4">Vacuole</location>
        <location evidence="4">Aleurone grain</location>
    </subcellularLocation>
</comment>
<protein>
    <submittedName>
        <fullName evidence="8">Convicilin storage protein 1</fullName>
    </submittedName>
</protein>
<dbReference type="PANTHER" id="PTHR31189:SF41">
    <property type="entry name" value="VICILIN C72"/>
    <property type="match status" value="1"/>
</dbReference>
<organism evidence="8">
    <name type="scientific">Lotus japonicus</name>
    <name type="common">Lotus corniculatus var. japonicus</name>
    <dbReference type="NCBI Taxonomy" id="34305"/>
    <lineage>
        <taxon>Eukaryota</taxon>
        <taxon>Viridiplantae</taxon>
        <taxon>Streptophyta</taxon>
        <taxon>Embryophyta</taxon>
        <taxon>Tracheophyta</taxon>
        <taxon>Spermatophyta</taxon>
        <taxon>Magnoliopsida</taxon>
        <taxon>eudicotyledons</taxon>
        <taxon>Gunneridae</taxon>
        <taxon>Pentapetalae</taxon>
        <taxon>rosids</taxon>
        <taxon>fabids</taxon>
        <taxon>Fabales</taxon>
        <taxon>Fabaceae</taxon>
        <taxon>Papilionoideae</taxon>
        <taxon>50 kb inversion clade</taxon>
        <taxon>NPAAA clade</taxon>
        <taxon>Hologalegina</taxon>
        <taxon>robinioid clade</taxon>
        <taxon>Loteae</taxon>
        <taxon>Lotus</taxon>
    </lineage>
</organism>
<evidence type="ECO:0000313" key="8">
    <source>
        <dbReference type="EMBL" id="CAR78993.1"/>
    </source>
</evidence>